<proteinExistence type="inferred from homology"/>
<dbReference type="GO" id="GO:0016755">
    <property type="term" value="F:aminoacyltransferase activity"/>
    <property type="evidence" value="ECO:0007669"/>
    <property type="project" value="InterPro"/>
</dbReference>
<accession>G8X1U9</accession>
<dbReference type="OrthoDB" id="2895472at2"/>
<evidence type="ECO:0000256" key="3">
    <source>
        <dbReference type="ARBA" id="ARBA00030771"/>
    </source>
</evidence>
<dbReference type="eggNOG" id="ENOG5032VVM">
    <property type="taxonomic scope" value="Bacteria"/>
</dbReference>
<sequence length="278" mass="29582">MHDNGHRPTAAGVRPGTVQARPAAGTASLTAPAPAPAPAPEPAPATAPVPAMRSGDFNCRPLTPNCARVVDAGEHAVVGVSLGNSYFRGDILRALLRWLSGRFAQLDVVIPDSSYRDNLLAAGYQPAHADGKAHREAATARSRVLRSWREAGVPLSGDAHVHLLSDLTANPAYRALRLRVEHALRLDPELYAECLAMSRAALRSQLKGVTPSAAQAEAGIQYLTAELPFFIGSAELFGVSSSLCFYHKPVPVADLLFTRPGPLRPPREQGYALIQPVT</sequence>
<organism evidence="5 6">
    <name type="scientific">Streptantibioticus cattleyicolor (strain ATCC 35852 / DSM 46488 / JCM 4925 / NBRC 14057 / NRRL 8057)</name>
    <name type="common">Streptomyces cattleya</name>
    <dbReference type="NCBI Taxonomy" id="1003195"/>
    <lineage>
        <taxon>Bacteria</taxon>
        <taxon>Bacillati</taxon>
        <taxon>Actinomycetota</taxon>
        <taxon>Actinomycetes</taxon>
        <taxon>Kitasatosporales</taxon>
        <taxon>Streptomycetaceae</taxon>
        <taxon>Streptantibioticus</taxon>
    </lineage>
</organism>
<dbReference type="BRENDA" id="2.3.2.B16">
    <property type="organism ID" value="5990"/>
</dbReference>
<dbReference type="PATRIC" id="fig|1003195.11.peg.2493"/>
<dbReference type="KEGG" id="scy:SCATT_09020"/>
<dbReference type="Gene3D" id="3.40.50.11710">
    <property type="entry name" value="Cyclodipeptide synthase"/>
    <property type="match status" value="1"/>
</dbReference>
<dbReference type="STRING" id="1003195.SCATT_09020"/>
<dbReference type="RefSeq" id="WP_014141671.1">
    <property type="nucleotide sequence ID" value="NC_016111.1"/>
</dbReference>
<keyword evidence="6" id="KW-1185">Reference proteome</keyword>
<dbReference type="HOGENOM" id="CLU_084186_1_0_11"/>
<evidence type="ECO:0000256" key="2">
    <source>
        <dbReference type="ARBA" id="ARBA00022679"/>
    </source>
</evidence>
<name>F8JX03_STREN</name>
<feature type="compositionally biased region" description="Pro residues" evidence="4">
    <location>
        <begin position="33"/>
        <end position="47"/>
    </location>
</feature>
<dbReference type="AlphaFoldDB" id="F8JX03"/>
<dbReference type="Pfam" id="PF16715">
    <property type="entry name" value="CDPS"/>
    <property type="match status" value="1"/>
</dbReference>
<dbReference type="EMBL" id="CP003219">
    <property type="protein sequence ID" value="AEW93273.1"/>
    <property type="molecule type" value="Genomic_DNA"/>
</dbReference>
<dbReference type="InterPro" id="IPR030903">
    <property type="entry name" value="CDPS"/>
</dbReference>
<keyword evidence="2" id="KW-0808">Transferase</keyword>
<evidence type="ECO:0000313" key="5">
    <source>
        <dbReference type="EMBL" id="AEW93273.1"/>
    </source>
</evidence>
<evidence type="ECO:0000256" key="1">
    <source>
        <dbReference type="ARBA" id="ARBA00006034"/>
    </source>
</evidence>
<evidence type="ECO:0000256" key="4">
    <source>
        <dbReference type="SAM" id="MobiDB-lite"/>
    </source>
</evidence>
<feature type="compositionally biased region" description="Low complexity" evidence="4">
    <location>
        <begin position="22"/>
        <end position="32"/>
    </location>
</feature>
<protein>
    <recommendedName>
        <fullName evidence="3">Cyclodipeptide synthase</fullName>
    </recommendedName>
</protein>
<feature type="region of interest" description="Disordered" evidence="4">
    <location>
        <begin position="1"/>
        <end position="50"/>
    </location>
</feature>
<comment type="similarity">
    <text evidence="1">Belongs to the CDPS family.</text>
</comment>
<dbReference type="Proteomes" id="UP000007842">
    <property type="component" value="Chromosome"/>
</dbReference>
<dbReference type="NCBIfam" id="TIGR04539">
    <property type="entry name" value="tRNA_cyclodipep"/>
    <property type="match status" value="1"/>
</dbReference>
<dbReference type="InterPro" id="IPR038622">
    <property type="entry name" value="CDPS_sf"/>
</dbReference>
<evidence type="ECO:0000313" key="6">
    <source>
        <dbReference type="Proteomes" id="UP000007842"/>
    </source>
</evidence>
<gene>
    <name evidence="5" type="ordered locus">SCATT_09020</name>
</gene>
<reference evidence="6" key="1">
    <citation type="submission" date="2011-12" db="EMBL/GenBank/DDBJ databases">
        <title>Complete genome sequence of Streptomyces cattleya strain DSM 46488.</title>
        <authorList>
            <person name="Ou H.-Y."/>
            <person name="Li P."/>
            <person name="Zhao C."/>
            <person name="O'Hagan D."/>
            <person name="Deng Z."/>
        </authorList>
    </citation>
    <scope>NUCLEOTIDE SEQUENCE [LARGE SCALE GENOMIC DNA]</scope>
    <source>
        <strain evidence="6">ATCC 35852 / DSM 46488 / JCM 4925 / NBRC 14057 / NRRL 8057</strain>
    </source>
</reference>
<dbReference type="KEGG" id="sct:SCAT_0901"/>
<accession>F8JX03</accession>